<evidence type="ECO:0000256" key="3">
    <source>
        <dbReference type="ARBA" id="ARBA00022617"/>
    </source>
</evidence>
<dbReference type="InterPro" id="IPR044203">
    <property type="entry name" value="GlbO/GLB3-like"/>
</dbReference>
<name>A0AAV3TZK4_9ALTE</name>
<dbReference type="SUPFAM" id="SSF46458">
    <property type="entry name" value="Globin-like"/>
    <property type="match status" value="1"/>
</dbReference>
<dbReference type="RefSeq" id="WP_345417222.1">
    <property type="nucleotide sequence ID" value="NZ_AP031496.1"/>
</dbReference>
<dbReference type="PANTHER" id="PTHR47366:SF1">
    <property type="entry name" value="TWO-ON-TWO HEMOGLOBIN-3"/>
    <property type="match status" value="1"/>
</dbReference>
<evidence type="ECO:0000256" key="1">
    <source>
        <dbReference type="ARBA" id="ARBA00001971"/>
    </source>
</evidence>
<dbReference type="GO" id="GO:0020037">
    <property type="term" value="F:heme binding"/>
    <property type="evidence" value="ECO:0007669"/>
    <property type="project" value="InterPro"/>
</dbReference>
<dbReference type="Gene3D" id="1.10.490.10">
    <property type="entry name" value="Globins"/>
    <property type="match status" value="1"/>
</dbReference>
<dbReference type="GO" id="GO:0005344">
    <property type="term" value="F:oxygen carrier activity"/>
    <property type="evidence" value="ECO:0007669"/>
    <property type="project" value="InterPro"/>
</dbReference>
<dbReference type="CDD" id="cd14773">
    <property type="entry name" value="TrHb2_PhHbO-like_O"/>
    <property type="match status" value="1"/>
</dbReference>
<evidence type="ECO:0000313" key="8">
    <source>
        <dbReference type="Proteomes" id="UP001409585"/>
    </source>
</evidence>
<keyword evidence="8" id="KW-1185">Reference proteome</keyword>
<proteinExistence type="inferred from homology"/>
<dbReference type="GO" id="GO:0046872">
    <property type="term" value="F:metal ion binding"/>
    <property type="evidence" value="ECO:0007669"/>
    <property type="project" value="UniProtKB-KW"/>
</dbReference>
<keyword evidence="5" id="KW-0408">Iron</keyword>
<evidence type="ECO:0000256" key="6">
    <source>
        <dbReference type="ARBA" id="ARBA00034496"/>
    </source>
</evidence>
<dbReference type="InterPro" id="IPR012292">
    <property type="entry name" value="Globin/Proto"/>
</dbReference>
<evidence type="ECO:0000256" key="5">
    <source>
        <dbReference type="ARBA" id="ARBA00023004"/>
    </source>
</evidence>
<keyword evidence="3" id="KW-0349">Heme</keyword>
<reference evidence="8" key="1">
    <citation type="journal article" date="2019" name="Int. J. Syst. Evol. Microbiol.">
        <title>The Global Catalogue of Microorganisms (GCM) 10K type strain sequencing project: providing services to taxonomists for standard genome sequencing and annotation.</title>
        <authorList>
            <consortium name="The Broad Institute Genomics Platform"/>
            <consortium name="The Broad Institute Genome Sequencing Center for Infectious Disease"/>
            <person name="Wu L."/>
            <person name="Ma J."/>
        </authorList>
    </citation>
    <scope>NUCLEOTIDE SEQUENCE [LARGE SCALE GENOMIC DNA]</scope>
    <source>
        <strain evidence="8">JCM 19134</strain>
    </source>
</reference>
<comment type="similarity">
    <text evidence="6">Belongs to the truncated hemoglobin family. Group II subfamily.</text>
</comment>
<gene>
    <name evidence="7" type="ORF">GCM10025791_07300</name>
</gene>
<comment type="cofactor">
    <cofactor evidence="1">
        <name>heme</name>
        <dbReference type="ChEBI" id="CHEBI:30413"/>
    </cofactor>
</comment>
<keyword evidence="4" id="KW-0479">Metal-binding</keyword>
<dbReference type="InterPro" id="IPR001486">
    <property type="entry name" value="Hemoglobin_trunc"/>
</dbReference>
<dbReference type="InterPro" id="IPR019795">
    <property type="entry name" value="Globin_bac-like_CS"/>
</dbReference>
<accession>A0AAV3TZK4</accession>
<dbReference type="Pfam" id="PF01152">
    <property type="entry name" value="Bac_globin"/>
    <property type="match status" value="1"/>
</dbReference>
<keyword evidence="2" id="KW-0813">Transport</keyword>
<organism evidence="7 8">
    <name type="scientific">Halioxenophilus aromaticivorans</name>
    <dbReference type="NCBI Taxonomy" id="1306992"/>
    <lineage>
        <taxon>Bacteria</taxon>
        <taxon>Pseudomonadati</taxon>
        <taxon>Pseudomonadota</taxon>
        <taxon>Gammaproteobacteria</taxon>
        <taxon>Alteromonadales</taxon>
        <taxon>Alteromonadaceae</taxon>
        <taxon>Halioxenophilus</taxon>
    </lineage>
</organism>
<evidence type="ECO:0000256" key="4">
    <source>
        <dbReference type="ARBA" id="ARBA00022723"/>
    </source>
</evidence>
<dbReference type="GO" id="GO:0019825">
    <property type="term" value="F:oxygen binding"/>
    <property type="evidence" value="ECO:0007669"/>
    <property type="project" value="InterPro"/>
</dbReference>
<dbReference type="AlphaFoldDB" id="A0AAV3TZK4"/>
<dbReference type="PROSITE" id="PS01213">
    <property type="entry name" value="GLOBIN_FAM_2"/>
    <property type="match status" value="1"/>
</dbReference>
<comment type="caution">
    <text evidence="7">The sequence shown here is derived from an EMBL/GenBank/DDBJ whole genome shotgun (WGS) entry which is preliminary data.</text>
</comment>
<evidence type="ECO:0000256" key="2">
    <source>
        <dbReference type="ARBA" id="ARBA00022448"/>
    </source>
</evidence>
<evidence type="ECO:0000313" key="7">
    <source>
        <dbReference type="EMBL" id="GAA4933220.1"/>
    </source>
</evidence>
<dbReference type="EMBL" id="BAABLX010000007">
    <property type="protein sequence ID" value="GAA4933220.1"/>
    <property type="molecule type" value="Genomic_DNA"/>
</dbReference>
<dbReference type="Proteomes" id="UP001409585">
    <property type="component" value="Unassembled WGS sequence"/>
</dbReference>
<dbReference type="InterPro" id="IPR009050">
    <property type="entry name" value="Globin-like_sf"/>
</dbReference>
<dbReference type="PANTHER" id="PTHR47366">
    <property type="entry name" value="TWO-ON-TWO HEMOGLOBIN-3"/>
    <property type="match status" value="1"/>
</dbReference>
<sequence length="145" mass="16305">MTSNDASDSPPAYGQADATFLAVGGEAGVWQLVNDFYDIIGTSDATQALKQMHADDLTENRDKLARFLCGWMGGPKRYRERYGPINILHSHQHLPISQAHHDQWLWAMQQAIAKQGFPESLARYLMQQLTMPANRILAQHSQAQQ</sequence>
<protein>
    <submittedName>
        <fullName evidence="7">Group II truncated hemoglobin</fullName>
    </submittedName>
</protein>